<sequence length="827" mass="92639">MSAVAQPSTSGNAASGQVSGKPGPPGEVINIKEQAAGLNLVATPLWLYDCNFCANVWGNRAALELFGVDEAGFRQSQLNQLGALSPEQLKTWKGLNDQMHQDVEVDFKEISLTVTSLEPTPGFLTLNPAQRMVLRTTFRPVQVLIDGAVRVISLVQVVQQTYTDIEENHLRMVEICNNHPMFQFLFDENGKLLAANKRAMYNMKEHLGSCENYNLQMYLSIGECDGSLGPDDMYLEAMRVIFKENKPCHRFPQLRWSKRHPGKYRWVLYEMWPLTDPITHQKAVLVCEQNISQVKALEEQFKKQNQRLEAQLEEALAQRDPVHKPAIDIDTPADKTLKLLDKIMRGHEVSAREAMDLRDAILHAGDLRQPVNFNEQLMKNSQTVLDNEVSQSLIQLLSSKRPAKIEEEPAQHVDEALPHLRIKTQPVTQESVRNLIALSKNMPDEVVGVLAKVDDWQFDAFKLNEVSNGRPLSMLSFALFKRCEIVDKWGLHEHKLVKFLMKIEDGYPNNPYHNRIHAADVLQSLHVLVIRGGLINHGYCDETALVSCYLSSIIHDYEHKGVNNDYLIRVSDSLAVLYNDRSPMENHHLAASFQLMNSDEYNFMPKVPHKVREMIRKQVIDMVLATDMKQHFAIHSMFQAKMQLNGSRPSGGSGGKSLRGSPHSTVDGGGQAHKPVDDDQKSLVLQVALKCADLGHLAAPRAVHGRWVSLLEEELFRQGDLEKAKSLAVSALMDRTRGGITKSQTGFFNIVALPLYSAFCKVFPGCRPQLDAVTENYEMWREEEEREKAAEHGTGGMGSRAMAIKRGTGSVGSPAVVGSPVANKSIK</sequence>
<dbReference type="GO" id="GO:0007165">
    <property type="term" value="P:signal transduction"/>
    <property type="evidence" value="ECO:0007669"/>
    <property type="project" value="InterPro"/>
</dbReference>
<feature type="domain" description="PDEase" evidence="9">
    <location>
        <begin position="424"/>
        <end position="787"/>
    </location>
</feature>
<feature type="region of interest" description="Disordered" evidence="8">
    <location>
        <begin position="1"/>
        <end position="27"/>
    </location>
</feature>
<feature type="binding site" evidence="5">
    <location>
        <position position="555"/>
    </location>
    <ligand>
        <name>Zn(2+)</name>
        <dbReference type="ChEBI" id="CHEBI:29105"/>
        <label>1</label>
    </ligand>
</feature>
<feature type="binding site" evidence="5">
    <location>
        <position position="556"/>
    </location>
    <ligand>
        <name>Zn(2+)</name>
        <dbReference type="ChEBI" id="CHEBI:29105"/>
        <label>1</label>
    </ligand>
</feature>
<keyword evidence="2 6" id="KW-0378">Hydrolase</keyword>
<feature type="binding site" evidence="5">
    <location>
        <position position="693"/>
    </location>
    <ligand>
        <name>Zn(2+)</name>
        <dbReference type="ChEBI" id="CHEBI:29105"/>
        <label>1</label>
    </ligand>
</feature>
<dbReference type="Pfam" id="PF00233">
    <property type="entry name" value="PDEase_I"/>
    <property type="match status" value="1"/>
</dbReference>
<dbReference type="AlphaFoldDB" id="A0A7S0RAQ3"/>
<evidence type="ECO:0000256" key="2">
    <source>
        <dbReference type="ARBA" id="ARBA00022801"/>
    </source>
</evidence>
<feature type="binding site" evidence="4">
    <location>
        <position position="693"/>
    </location>
    <ligand>
        <name>AMP</name>
        <dbReference type="ChEBI" id="CHEBI:456215"/>
    </ligand>
</feature>
<dbReference type="PROSITE" id="PS51845">
    <property type="entry name" value="PDEASE_I_2"/>
    <property type="match status" value="1"/>
</dbReference>
<evidence type="ECO:0000256" key="4">
    <source>
        <dbReference type="PIRSR" id="PIRSR623088-2"/>
    </source>
</evidence>
<evidence type="ECO:0000256" key="3">
    <source>
        <dbReference type="PIRSR" id="PIRSR623088-1"/>
    </source>
</evidence>
<dbReference type="InterPro" id="IPR023174">
    <property type="entry name" value="PDEase_CS"/>
</dbReference>
<feature type="binding site" evidence="4">
    <location>
        <position position="744"/>
    </location>
    <ligand>
        <name>AMP</name>
        <dbReference type="ChEBI" id="CHEBI:456215"/>
    </ligand>
</feature>
<dbReference type="EC" id="3.1.4.-" evidence="6"/>
<feature type="region of interest" description="Disordered" evidence="8">
    <location>
        <begin position="808"/>
        <end position="827"/>
    </location>
</feature>
<dbReference type="EMBL" id="HBFB01008728">
    <property type="protein sequence ID" value="CAD8671830.1"/>
    <property type="molecule type" value="Transcribed_RNA"/>
</dbReference>
<dbReference type="GO" id="GO:0046872">
    <property type="term" value="F:metal ion binding"/>
    <property type="evidence" value="ECO:0007669"/>
    <property type="project" value="UniProtKB-KW"/>
</dbReference>
<feature type="binding site" evidence="4">
    <location>
        <position position="556"/>
    </location>
    <ligand>
        <name>AMP</name>
        <dbReference type="ChEBI" id="CHEBI:456215"/>
    </ligand>
</feature>
<feature type="compositionally biased region" description="Polar residues" evidence="8">
    <location>
        <begin position="1"/>
        <end position="18"/>
    </location>
</feature>
<organism evidence="10">
    <name type="scientific">Chlamydomonas leiostraca</name>
    <dbReference type="NCBI Taxonomy" id="1034604"/>
    <lineage>
        <taxon>Eukaryota</taxon>
        <taxon>Viridiplantae</taxon>
        <taxon>Chlorophyta</taxon>
        <taxon>core chlorophytes</taxon>
        <taxon>Chlorophyceae</taxon>
        <taxon>CS clade</taxon>
        <taxon>Chlamydomonadales</taxon>
        <taxon>Chlamydomonadaceae</taxon>
        <taxon>Chlamydomonas</taxon>
    </lineage>
</organism>
<protein>
    <recommendedName>
        <fullName evidence="6">Phosphodiesterase</fullName>
        <ecNumber evidence="6">3.1.4.-</ecNumber>
    </recommendedName>
</protein>
<evidence type="ECO:0000259" key="9">
    <source>
        <dbReference type="PROSITE" id="PS51845"/>
    </source>
</evidence>
<evidence type="ECO:0000256" key="5">
    <source>
        <dbReference type="PIRSR" id="PIRSR623088-3"/>
    </source>
</evidence>
<dbReference type="SUPFAM" id="SSF109604">
    <property type="entry name" value="HD-domain/PDEase-like"/>
    <property type="match status" value="1"/>
</dbReference>
<feature type="active site" description="Proton donor" evidence="3">
    <location>
        <position position="513"/>
    </location>
</feature>
<evidence type="ECO:0000256" key="1">
    <source>
        <dbReference type="ARBA" id="ARBA00022723"/>
    </source>
</evidence>
<feature type="compositionally biased region" description="Low complexity" evidence="8">
    <location>
        <begin position="811"/>
        <end position="827"/>
    </location>
</feature>
<dbReference type="InterPro" id="IPR002073">
    <property type="entry name" value="PDEase_catalytic_dom"/>
</dbReference>
<dbReference type="Gene3D" id="1.10.1300.10">
    <property type="entry name" value="3'5'-cyclic nucleotide phosphodiesterase, catalytic domain"/>
    <property type="match status" value="1"/>
</dbReference>
<name>A0A7S0RAQ3_9CHLO</name>
<accession>A0A7S0RAQ3</accession>
<keyword evidence="7" id="KW-0175">Coiled coil</keyword>
<feature type="binding site" evidence="5">
    <location>
        <position position="517"/>
    </location>
    <ligand>
        <name>Zn(2+)</name>
        <dbReference type="ChEBI" id="CHEBI:29105"/>
        <label>1</label>
    </ligand>
</feature>
<comment type="cofactor">
    <cofactor evidence="6">
        <name>a divalent metal cation</name>
        <dbReference type="ChEBI" id="CHEBI:60240"/>
    </cofactor>
    <text evidence="6">Binds 2 divalent metal cations per subunit. Site 1 may preferentially bind zinc ions, while site 2 has a preference for magnesium and/or manganese ions.</text>
</comment>
<dbReference type="GO" id="GO:0004114">
    <property type="term" value="F:3',5'-cyclic-nucleotide phosphodiesterase activity"/>
    <property type="evidence" value="ECO:0007669"/>
    <property type="project" value="InterPro"/>
</dbReference>
<feature type="region of interest" description="Disordered" evidence="8">
    <location>
        <begin position="644"/>
        <end position="676"/>
    </location>
</feature>
<dbReference type="PRINTS" id="PR00387">
    <property type="entry name" value="PDIESTERASE1"/>
</dbReference>
<dbReference type="InterPro" id="IPR036971">
    <property type="entry name" value="PDEase_catalytic_dom_sf"/>
</dbReference>
<comment type="similarity">
    <text evidence="6">Belongs to the cyclic nucleotide phosphodiesterase family.</text>
</comment>
<evidence type="ECO:0000313" key="10">
    <source>
        <dbReference type="EMBL" id="CAD8671830.1"/>
    </source>
</evidence>
<feature type="coiled-coil region" evidence="7">
    <location>
        <begin position="287"/>
        <end position="318"/>
    </location>
</feature>
<evidence type="ECO:0000256" key="7">
    <source>
        <dbReference type="SAM" id="Coils"/>
    </source>
</evidence>
<keyword evidence="1 5" id="KW-0479">Metal-binding</keyword>
<dbReference type="PANTHER" id="PTHR11347">
    <property type="entry name" value="CYCLIC NUCLEOTIDE PHOSPHODIESTERASE"/>
    <property type="match status" value="1"/>
</dbReference>
<dbReference type="InterPro" id="IPR023088">
    <property type="entry name" value="PDEase"/>
</dbReference>
<feature type="binding site" evidence="5">
    <location>
        <position position="556"/>
    </location>
    <ligand>
        <name>Zn(2+)</name>
        <dbReference type="ChEBI" id="CHEBI:29105"/>
        <label>2</label>
    </ligand>
</feature>
<evidence type="ECO:0000256" key="6">
    <source>
        <dbReference type="RuleBase" id="RU363067"/>
    </source>
</evidence>
<gene>
    <name evidence="10" type="ORF">CLEI1391_LOCUS4934</name>
</gene>
<dbReference type="PROSITE" id="PS00126">
    <property type="entry name" value="PDEASE_I_1"/>
    <property type="match status" value="1"/>
</dbReference>
<proteinExistence type="inferred from homology"/>
<reference evidence="10" key="1">
    <citation type="submission" date="2021-01" db="EMBL/GenBank/DDBJ databases">
        <authorList>
            <person name="Corre E."/>
            <person name="Pelletier E."/>
            <person name="Niang G."/>
            <person name="Scheremetjew M."/>
            <person name="Finn R."/>
            <person name="Kale V."/>
            <person name="Holt S."/>
            <person name="Cochrane G."/>
            <person name="Meng A."/>
            <person name="Brown T."/>
            <person name="Cohen L."/>
        </authorList>
    </citation>
    <scope>NUCLEOTIDE SEQUENCE</scope>
    <source>
        <strain evidence="10">SAG 11-49</strain>
    </source>
</reference>
<evidence type="ECO:0000256" key="8">
    <source>
        <dbReference type="SAM" id="MobiDB-lite"/>
    </source>
</evidence>
<feature type="binding site" evidence="4">
    <location>
        <begin position="513"/>
        <end position="517"/>
    </location>
    <ligand>
        <name>AMP</name>
        <dbReference type="ChEBI" id="CHEBI:456215"/>
    </ligand>
</feature>